<proteinExistence type="predicted"/>
<reference evidence="1 2" key="1">
    <citation type="submission" date="2014-08" db="EMBL/GenBank/DDBJ databases">
        <title>Comparative genomics of the Paenibacillus odorifer group.</title>
        <authorList>
            <person name="den Bakker H.C."/>
            <person name="Tsai Y.-C."/>
            <person name="Martin N."/>
            <person name="Korlach J."/>
            <person name="Wiedmann M."/>
        </authorList>
    </citation>
    <scope>NUCLEOTIDE SEQUENCE [LARGE SCALE GENOMIC DNA]</scope>
    <source>
        <strain evidence="1 2">DSM 1735</strain>
    </source>
</reference>
<dbReference type="STRING" id="44251.PDUR_17820"/>
<evidence type="ECO:0000313" key="1">
    <source>
        <dbReference type="EMBL" id="AIQ13573.1"/>
    </source>
</evidence>
<dbReference type="eggNOG" id="COG3173">
    <property type="taxonomic scope" value="Bacteria"/>
</dbReference>
<keyword evidence="2" id="KW-1185">Reference proteome</keyword>
<sequence>MYHTVLYSYIIEGKSKEQQWQAYLEELMAESDSVDCSKLHLDFLPKQEEIITKMLDIDSVKMDKSLNEAMIRDMLKSFWPLPRTNNNVIFAWRLTSQISFIGIYLRHSVCSRFPDWGLDQATEDTMREKHKWFVTQTLHAIGNKNPS</sequence>
<dbReference type="EMBL" id="CP009288">
    <property type="protein sequence ID" value="AIQ13573.1"/>
    <property type="molecule type" value="Genomic_DNA"/>
</dbReference>
<dbReference type="Proteomes" id="UP000029409">
    <property type="component" value="Chromosome"/>
</dbReference>
<name>A0A089HT85_PAEDU</name>
<dbReference type="AlphaFoldDB" id="A0A089HT85"/>
<gene>
    <name evidence="1" type="ORF">PDUR_17820</name>
</gene>
<accession>A0A089HT85</accession>
<organism evidence="1 2">
    <name type="scientific">Paenibacillus durus</name>
    <name type="common">Paenibacillus azotofixans</name>
    <dbReference type="NCBI Taxonomy" id="44251"/>
    <lineage>
        <taxon>Bacteria</taxon>
        <taxon>Bacillati</taxon>
        <taxon>Bacillota</taxon>
        <taxon>Bacilli</taxon>
        <taxon>Bacillales</taxon>
        <taxon>Paenibacillaceae</taxon>
        <taxon>Paenibacillus</taxon>
    </lineage>
</organism>
<evidence type="ECO:0000313" key="2">
    <source>
        <dbReference type="Proteomes" id="UP000029409"/>
    </source>
</evidence>
<dbReference type="KEGG" id="pdu:PDUR_17820"/>
<protein>
    <submittedName>
        <fullName evidence="1">Uncharacterized protein</fullName>
    </submittedName>
</protein>